<evidence type="ECO:0000259" key="1">
    <source>
        <dbReference type="Pfam" id="PF14238"/>
    </source>
</evidence>
<gene>
    <name evidence="2" type="ORF">ABS311_13875</name>
</gene>
<comment type="caution">
    <text evidence="2">The sequence shown here is derived from an EMBL/GenBank/DDBJ whole genome shotgun (WGS) entry which is preliminary data.</text>
</comment>
<feature type="domain" description="DUF4340" evidence="1">
    <location>
        <begin position="71"/>
        <end position="260"/>
    </location>
</feature>
<dbReference type="InterPro" id="IPR025641">
    <property type="entry name" value="DUF4340"/>
</dbReference>
<dbReference type="Pfam" id="PF14238">
    <property type="entry name" value="DUF4340"/>
    <property type="match status" value="1"/>
</dbReference>
<name>A0ABV1RJX0_9ALTE</name>
<sequence length="345" mass="39063">MNLNKAILLLLIGLAAIAVGIFYPQTENTDAQVKTPWLNISGQQKNNLKGVRIYDENHQLMIDAQLINDDWLMHNKANYPIDAKLLAQWFNDVSSAVNIEAKTSKQENFAVLGLAENASETGGNGRKVELEFASGKSISFLLGKRANSGRYARLSGKNQTWLLDTAINVPNTAQTWLDKQVFDLEQDEVATVSASENDKLRWTITAQAPSEETEEAKSASDTFVLLDIPPNRELQYASIVPSYLDSLLSLRFEDVSTQDNTLWENLDTFTVDVELSDNRNFTLHFLEQEETRWLKVEGLDDKFNNWQFTLATYQFNNLNKVMEDFLKPLPDETDENTNGRVDSEK</sequence>
<keyword evidence="3" id="KW-1185">Reference proteome</keyword>
<dbReference type="EMBL" id="JBELOE010000239">
    <property type="protein sequence ID" value="MER2492967.1"/>
    <property type="molecule type" value="Genomic_DNA"/>
</dbReference>
<evidence type="ECO:0000313" key="2">
    <source>
        <dbReference type="EMBL" id="MER2492967.1"/>
    </source>
</evidence>
<dbReference type="Proteomes" id="UP001467690">
    <property type="component" value="Unassembled WGS sequence"/>
</dbReference>
<accession>A0ABV1RJX0</accession>
<proteinExistence type="predicted"/>
<evidence type="ECO:0000313" key="3">
    <source>
        <dbReference type="Proteomes" id="UP001467690"/>
    </source>
</evidence>
<reference evidence="2 3" key="1">
    <citation type="submission" date="2024-06" db="EMBL/GenBank/DDBJ databases">
        <authorList>
            <person name="Chen R.Y."/>
        </authorList>
    </citation>
    <scope>NUCLEOTIDE SEQUENCE [LARGE SCALE GENOMIC DNA]</scope>
    <source>
        <strain evidence="2 3">D2</strain>
    </source>
</reference>
<protein>
    <submittedName>
        <fullName evidence="2">DUF4340 domain-containing protein</fullName>
    </submittedName>
</protein>
<organism evidence="2 3">
    <name type="scientific">Catenovulum sediminis</name>
    <dbReference type="NCBI Taxonomy" id="1740262"/>
    <lineage>
        <taxon>Bacteria</taxon>
        <taxon>Pseudomonadati</taxon>
        <taxon>Pseudomonadota</taxon>
        <taxon>Gammaproteobacteria</taxon>
        <taxon>Alteromonadales</taxon>
        <taxon>Alteromonadaceae</taxon>
        <taxon>Catenovulum</taxon>
    </lineage>
</organism>
<dbReference type="RefSeq" id="WP_350402402.1">
    <property type="nucleotide sequence ID" value="NZ_JBELOE010000239.1"/>
</dbReference>